<dbReference type="Pfam" id="PF03401">
    <property type="entry name" value="TctC"/>
    <property type="match status" value="1"/>
</dbReference>
<dbReference type="EMBL" id="JBOK01000017">
    <property type="protein sequence ID" value="EXU79361.1"/>
    <property type="molecule type" value="Genomic_DNA"/>
</dbReference>
<accession>A0A014MC82</accession>
<feature type="signal peptide" evidence="2">
    <location>
        <begin position="1"/>
        <end position="30"/>
    </location>
</feature>
<evidence type="ECO:0000256" key="1">
    <source>
        <dbReference type="ARBA" id="ARBA00006987"/>
    </source>
</evidence>
<dbReference type="InterPro" id="IPR042100">
    <property type="entry name" value="Bug_dom1"/>
</dbReference>
<dbReference type="RefSeq" id="WP_043385390.1">
    <property type="nucleotide sequence ID" value="NZ_JBOK01000017.1"/>
</dbReference>
<dbReference type="PANTHER" id="PTHR42928">
    <property type="entry name" value="TRICARBOXYLATE-BINDING PROTEIN"/>
    <property type="match status" value="1"/>
</dbReference>
<dbReference type="CDD" id="cd07012">
    <property type="entry name" value="PBP2_Bug_TTT"/>
    <property type="match status" value="1"/>
</dbReference>
<dbReference type="Gene3D" id="3.40.190.10">
    <property type="entry name" value="Periplasmic binding protein-like II"/>
    <property type="match status" value="1"/>
</dbReference>
<feature type="chain" id="PRO_5001473414" evidence="2">
    <location>
        <begin position="31"/>
        <end position="330"/>
    </location>
</feature>
<evidence type="ECO:0000256" key="2">
    <source>
        <dbReference type="SAM" id="SignalP"/>
    </source>
</evidence>
<dbReference type="SUPFAM" id="SSF53850">
    <property type="entry name" value="Periplasmic binding protein-like II"/>
    <property type="match status" value="1"/>
</dbReference>
<dbReference type="InterPro" id="IPR005064">
    <property type="entry name" value="BUG"/>
</dbReference>
<keyword evidence="2" id="KW-0732">Signal</keyword>
<protein>
    <submittedName>
        <fullName evidence="3">MFS transporter</fullName>
    </submittedName>
</protein>
<sequence>MAFAPHRSRRSALCATLALSSLALTGTSWAQEPAAQWPSKPIKLIVPYTPGGSTDIVSRTVFEAVGKRLGQPVVIENKPGANSTIGVTQTARAPADGYNFVSVLAAYTVNMSLYKKLPYQPSDLVAVSHVADLPMFLFAANKLPVKNAKELAEYGKKQPLNYASSGTGASAHMIGARWAQENALNAQHVPYNGSAPILADLMSGQVDMLFDPALVPMPHAKSGKIKVLAVASKQRWPGEPDIPTMEEAGFPGFVMNSWVGVLAPKGTPQPIVDKLSKTIAEAVQSPEVKAKLTQLGFGAIGSTPAQFQQLIDQDTAMYKKVIETAKVSID</sequence>
<reference evidence="3 4" key="1">
    <citation type="submission" date="2014-01" db="EMBL/GenBank/DDBJ databases">
        <title>Interspecies Systems Biology Uncovers Metabolites Affecting C. elegans Gene Expression and Life History Traits.</title>
        <authorList>
            <person name="Watson E."/>
            <person name="Macneil L.T."/>
            <person name="Ritter A.D."/>
            <person name="Yilmaz L.S."/>
            <person name="Rosebrock A.P."/>
            <person name="Caudy A.A."/>
            <person name="Walhout A.J."/>
        </authorList>
    </citation>
    <scope>NUCLEOTIDE SEQUENCE [LARGE SCALE GENOMIC DNA]</scope>
    <source>
        <strain evidence="3 4">DA1877</strain>
    </source>
</reference>
<dbReference type="STRING" id="225991.MA05_16915"/>
<dbReference type="PANTHER" id="PTHR42928:SF5">
    <property type="entry name" value="BLR1237 PROTEIN"/>
    <property type="match status" value="1"/>
</dbReference>
<proteinExistence type="inferred from homology"/>
<dbReference type="Proteomes" id="UP000020766">
    <property type="component" value="Unassembled WGS sequence"/>
</dbReference>
<evidence type="ECO:0000313" key="4">
    <source>
        <dbReference type="Proteomes" id="UP000020766"/>
    </source>
</evidence>
<comment type="similarity">
    <text evidence="1">Belongs to the UPF0065 (bug) family.</text>
</comment>
<organism evidence="3 4">
    <name type="scientific">Comamonas aquatica DA1877</name>
    <dbReference type="NCBI Taxonomy" id="1457173"/>
    <lineage>
        <taxon>Bacteria</taxon>
        <taxon>Pseudomonadati</taxon>
        <taxon>Pseudomonadota</taxon>
        <taxon>Betaproteobacteria</taxon>
        <taxon>Burkholderiales</taxon>
        <taxon>Comamonadaceae</taxon>
        <taxon>Comamonas</taxon>
    </lineage>
</organism>
<dbReference type="AlphaFoldDB" id="A0A014MC82"/>
<dbReference type="Gene3D" id="3.40.190.150">
    <property type="entry name" value="Bordetella uptake gene, domain 1"/>
    <property type="match status" value="1"/>
</dbReference>
<keyword evidence="4" id="KW-1185">Reference proteome</keyword>
<evidence type="ECO:0000313" key="3">
    <source>
        <dbReference type="EMBL" id="EXU79361.1"/>
    </source>
</evidence>
<comment type="caution">
    <text evidence="3">The sequence shown here is derived from an EMBL/GenBank/DDBJ whole genome shotgun (WGS) entry which is preliminary data.</text>
</comment>
<gene>
    <name evidence="3" type="ORF">AX13_05370</name>
</gene>
<name>A0A014MC82_9BURK</name>
<dbReference type="PIRSF" id="PIRSF017082">
    <property type="entry name" value="YflP"/>
    <property type="match status" value="1"/>
</dbReference>
<dbReference type="PATRIC" id="fig|1457173.3.peg.2752"/>